<keyword evidence="7" id="KW-1185">Reference proteome</keyword>
<feature type="coiled-coil region" evidence="1">
    <location>
        <begin position="772"/>
        <end position="870"/>
    </location>
</feature>
<evidence type="ECO:0000313" key="5">
    <source>
        <dbReference type="EMBL" id="CAI3977563.1"/>
    </source>
</evidence>
<proteinExistence type="predicted"/>
<feature type="chain" id="PRO_5043269691" description="Methyltransferase FkbM domain-containing protein" evidence="3">
    <location>
        <begin position="27"/>
        <end position="901"/>
    </location>
</feature>
<dbReference type="EMBL" id="CAMXCT030000351">
    <property type="protein sequence ID" value="CAL4764875.1"/>
    <property type="molecule type" value="Genomic_DNA"/>
</dbReference>
<dbReference type="NCBIfam" id="TIGR01444">
    <property type="entry name" value="fkbM_fam"/>
    <property type="match status" value="1"/>
</dbReference>
<comment type="caution">
    <text evidence="5">The sequence shown here is derived from an EMBL/GenBank/DDBJ whole genome shotgun (WGS) entry which is preliminary data.</text>
</comment>
<evidence type="ECO:0000256" key="1">
    <source>
        <dbReference type="SAM" id="Coils"/>
    </source>
</evidence>
<dbReference type="EMBL" id="CAMXCT020000351">
    <property type="protein sequence ID" value="CAL1130938.1"/>
    <property type="molecule type" value="Genomic_DNA"/>
</dbReference>
<evidence type="ECO:0000313" key="7">
    <source>
        <dbReference type="Proteomes" id="UP001152797"/>
    </source>
</evidence>
<organism evidence="5">
    <name type="scientific">Cladocopium goreaui</name>
    <dbReference type="NCBI Taxonomy" id="2562237"/>
    <lineage>
        <taxon>Eukaryota</taxon>
        <taxon>Sar</taxon>
        <taxon>Alveolata</taxon>
        <taxon>Dinophyceae</taxon>
        <taxon>Suessiales</taxon>
        <taxon>Symbiodiniaceae</taxon>
        <taxon>Cladocopium</taxon>
    </lineage>
</organism>
<evidence type="ECO:0000259" key="4">
    <source>
        <dbReference type="Pfam" id="PF05050"/>
    </source>
</evidence>
<reference evidence="6 7" key="2">
    <citation type="submission" date="2024-05" db="EMBL/GenBank/DDBJ databases">
        <authorList>
            <person name="Chen Y."/>
            <person name="Shah S."/>
            <person name="Dougan E. K."/>
            <person name="Thang M."/>
            <person name="Chan C."/>
        </authorList>
    </citation>
    <scope>NUCLEOTIDE SEQUENCE [LARGE SCALE GENOMIC DNA]</scope>
</reference>
<dbReference type="EMBL" id="CAMXCT010000351">
    <property type="protein sequence ID" value="CAI3977563.1"/>
    <property type="molecule type" value="Genomic_DNA"/>
</dbReference>
<protein>
    <recommendedName>
        <fullName evidence="4">Methyltransferase FkbM domain-containing protein</fullName>
    </recommendedName>
</protein>
<dbReference type="CDD" id="cd06503">
    <property type="entry name" value="ATP-synt_Fo_b"/>
    <property type="match status" value="1"/>
</dbReference>
<evidence type="ECO:0000256" key="2">
    <source>
        <dbReference type="SAM" id="MobiDB-lite"/>
    </source>
</evidence>
<feature type="compositionally biased region" description="Polar residues" evidence="2">
    <location>
        <begin position="706"/>
        <end position="721"/>
    </location>
</feature>
<keyword evidence="1" id="KW-0175">Coiled coil</keyword>
<accession>A0A9P1BQG5</accession>
<feature type="domain" description="Methyltransferase FkbM" evidence="4">
    <location>
        <begin position="454"/>
        <end position="607"/>
    </location>
</feature>
<dbReference type="Pfam" id="PF05050">
    <property type="entry name" value="Methyltransf_21"/>
    <property type="match status" value="1"/>
</dbReference>
<reference evidence="5" key="1">
    <citation type="submission" date="2022-10" db="EMBL/GenBank/DDBJ databases">
        <authorList>
            <person name="Chen Y."/>
            <person name="Dougan E. K."/>
            <person name="Chan C."/>
            <person name="Rhodes N."/>
            <person name="Thang M."/>
        </authorList>
    </citation>
    <scope>NUCLEOTIDE SEQUENCE</scope>
</reference>
<dbReference type="Proteomes" id="UP001152797">
    <property type="component" value="Unassembled WGS sequence"/>
</dbReference>
<feature type="region of interest" description="Disordered" evidence="2">
    <location>
        <begin position="706"/>
        <end position="727"/>
    </location>
</feature>
<dbReference type="InterPro" id="IPR029063">
    <property type="entry name" value="SAM-dependent_MTases_sf"/>
</dbReference>
<feature type="signal peptide" evidence="3">
    <location>
        <begin position="1"/>
        <end position="26"/>
    </location>
</feature>
<sequence>MPDLFTSHSWCLDLPFVISISALVCGAALSNPSTSYSDIGDRDTYNQALWWGAAHPGDPPGTNGCFSSNRTFETCCVSWTGELPTCWEKQGAQMERMEGSNLTYDACCVAKHHWAPRSFSCDGKSMYWQRLYQTLALFRVFTELHETPLNQASPQECLVGGVLASILSLIHIGYDRQYRTQEQKDMDYERAEGLLLVLFSSPVTLEEVLVSGWPLFLSLDLFRADEGFLQMARQRLPLQTPGEHTLKWSEVVVKSIQNGQGSRIAMEPVIRLGNSITKSGDVALAQLVPILTALVEYHNLRNFQCPRSDQGEVIALAMEAKRLITFVDTQLRQWMIAVKRPLSLLISLKLPLVNLLQAVSWPAVVLTDPGKVLQTSVHFPGALLLKRVPFYKVRELPLLVQHVHPGFDAASNMVRATAQPMCYQEGFLQLILSMASMASSGPSSPSSRRLRLWDVGASYGDCLLWAAAVLDPLKDLELRGFEPLPAQALAFRQSAQVARAQVTVENMALRDERGTLDIGFPSHSMALATFQSCRKQYEVPSNNEYQCISRTTTSETLDEYLRRLAPVELVDLLKVHVQGDELSVLHGANASFTSGRICGLHLNLEHFYLTPGAARMISNLLRRSGFIGVLVNLWDVRPVNFLNLKSAMVRRQPFWRRGQRPAPEDMTHELLAWSTTEGCRDSLVVNAAQKLWTAQADEQAQEIDSLQEQLQSASRATTAPTSREALDAEPWATLTGDGWRQKPSMTLLEERSTRQLEEVRHAALQSEAQISRRGKEAEAQKELEEQRNLEAELQSELRAAEVELAKIAEEANNKIEAANLRIRSLRREREEANNALEERRQGNQKLQAMLEEIEQEKSQLMEQKEALIRIVEDLHSSCTQAGLPATDRASIDSITGFKMPS</sequence>
<evidence type="ECO:0000313" key="6">
    <source>
        <dbReference type="EMBL" id="CAL4764875.1"/>
    </source>
</evidence>
<dbReference type="SUPFAM" id="SSF53335">
    <property type="entry name" value="S-adenosyl-L-methionine-dependent methyltransferases"/>
    <property type="match status" value="1"/>
</dbReference>
<dbReference type="InterPro" id="IPR006342">
    <property type="entry name" value="FkbM_mtfrase"/>
</dbReference>
<evidence type="ECO:0000256" key="3">
    <source>
        <dbReference type="SAM" id="SignalP"/>
    </source>
</evidence>
<keyword evidence="3" id="KW-0732">Signal</keyword>
<gene>
    <name evidence="5" type="ORF">C1SCF055_LOCUS5696</name>
</gene>
<dbReference type="Gene3D" id="3.40.50.150">
    <property type="entry name" value="Vaccinia Virus protein VP39"/>
    <property type="match status" value="1"/>
</dbReference>
<dbReference type="OrthoDB" id="413014at2759"/>
<name>A0A9P1BQG5_9DINO</name>
<dbReference type="AlphaFoldDB" id="A0A9P1BQG5"/>